<proteinExistence type="predicted"/>
<comment type="caution">
    <text evidence="2">The sequence shown here is derived from an EMBL/GenBank/DDBJ whole genome shotgun (WGS) entry which is preliminary data.</text>
</comment>
<accession>A0AAJ0ML66</accession>
<organism evidence="2 3">
    <name type="scientific">Lasiosphaeria hispida</name>
    <dbReference type="NCBI Taxonomy" id="260671"/>
    <lineage>
        <taxon>Eukaryota</taxon>
        <taxon>Fungi</taxon>
        <taxon>Dikarya</taxon>
        <taxon>Ascomycota</taxon>
        <taxon>Pezizomycotina</taxon>
        <taxon>Sordariomycetes</taxon>
        <taxon>Sordariomycetidae</taxon>
        <taxon>Sordariales</taxon>
        <taxon>Lasiosphaeriaceae</taxon>
        <taxon>Lasiosphaeria</taxon>
    </lineage>
</organism>
<keyword evidence="1" id="KW-1133">Transmembrane helix</keyword>
<reference evidence="2" key="1">
    <citation type="journal article" date="2023" name="Mol. Phylogenet. Evol.">
        <title>Genome-scale phylogeny and comparative genomics of the fungal order Sordariales.</title>
        <authorList>
            <person name="Hensen N."/>
            <person name="Bonometti L."/>
            <person name="Westerberg I."/>
            <person name="Brannstrom I.O."/>
            <person name="Guillou S."/>
            <person name="Cros-Aarteil S."/>
            <person name="Calhoun S."/>
            <person name="Haridas S."/>
            <person name="Kuo A."/>
            <person name="Mondo S."/>
            <person name="Pangilinan J."/>
            <person name="Riley R."/>
            <person name="LaButti K."/>
            <person name="Andreopoulos B."/>
            <person name="Lipzen A."/>
            <person name="Chen C."/>
            <person name="Yan M."/>
            <person name="Daum C."/>
            <person name="Ng V."/>
            <person name="Clum A."/>
            <person name="Steindorff A."/>
            <person name="Ohm R.A."/>
            <person name="Martin F."/>
            <person name="Silar P."/>
            <person name="Natvig D.O."/>
            <person name="Lalanne C."/>
            <person name="Gautier V."/>
            <person name="Ament-Velasquez S.L."/>
            <person name="Kruys A."/>
            <person name="Hutchinson M.I."/>
            <person name="Powell A.J."/>
            <person name="Barry K."/>
            <person name="Miller A.N."/>
            <person name="Grigoriev I.V."/>
            <person name="Debuchy R."/>
            <person name="Gladieux P."/>
            <person name="Hiltunen Thoren M."/>
            <person name="Johannesson H."/>
        </authorList>
    </citation>
    <scope>NUCLEOTIDE SEQUENCE</scope>
    <source>
        <strain evidence="2">CBS 955.72</strain>
    </source>
</reference>
<reference evidence="2" key="2">
    <citation type="submission" date="2023-06" db="EMBL/GenBank/DDBJ databases">
        <authorList>
            <consortium name="Lawrence Berkeley National Laboratory"/>
            <person name="Haridas S."/>
            <person name="Hensen N."/>
            <person name="Bonometti L."/>
            <person name="Westerberg I."/>
            <person name="Brannstrom I.O."/>
            <person name="Guillou S."/>
            <person name="Cros-Aarteil S."/>
            <person name="Calhoun S."/>
            <person name="Kuo A."/>
            <person name="Mondo S."/>
            <person name="Pangilinan J."/>
            <person name="Riley R."/>
            <person name="Labutti K."/>
            <person name="Andreopoulos B."/>
            <person name="Lipzen A."/>
            <person name="Chen C."/>
            <person name="Yanf M."/>
            <person name="Daum C."/>
            <person name="Ng V."/>
            <person name="Clum A."/>
            <person name="Steindorff A."/>
            <person name="Ohm R."/>
            <person name="Martin F."/>
            <person name="Silar P."/>
            <person name="Natvig D."/>
            <person name="Lalanne C."/>
            <person name="Gautier V."/>
            <person name="Ament-Velasquez S.L."/>
            <person name="Kruys A."/>
            <person name="Hutchinson M.I."/>
            <person name="Powell A.J."/>
            <person name="Barry K."/>
            <person name="Miller A.N."/>
            <person name="Grigoriev I.V."/>
            <person name="Debuchy R."/>
            <person name="Gladieux P."/>
            <person name="Thoren M.H."/>
            <person name="Johannesson H."/>
        </authorList>
    </citation>
    <scope>NUCLEOTIDE SEQUENCE</scope>
    <source>
        <strain evidence="2">CBS 955.72</strain>
    </source>
</reference>
<evidence type="ECO:0000313" key="2">
    <source>
        <dbReference type="EMBL" id="KAK3364530.1"/>
    </source>
</evidence>
<protein>
    <submittedName>
        <fullName evidence="2">Uncharacterized protein</fullName>
    </submittedName>
</protein>
<name>A0AAJ0ML66_9PEZI</name>
<feature type="transmembrane region" description="Helical" evidence="1">
    <location>
        <begin position="202"/>
        <end position="223"/>
    </location>
</feature>
<dbReference type="PANTHER" id="PTHR35394:SF5">
    <property type="entry name" value="DUF3176 DOMAIN-CONTAINING PROTEIN"/>
    <property type="match status" value="1"/>
</dbReference>
<gene>
    <name evidence="2" type="ORF">B0T25DRAFT_563541</name>
</gene>
<dbReference type="Proteomes" id="UP001275084">
    <property type="component" value="Unassembled WGS sequence"/>
</dbReference>
<keyword evidence="1" id="KW-0812">Transmembrane</keyword>
<evidence type="ECO:0000313" key="3">
    <source>
        <dbReference type="Proteomes" id="UP001275084"/>
    </source>
</evidence>
<dbReference type="PANTHER" id="PTHR35394">
    <property type="entry name" value="DUF3176 DOMAIN-CONTAINING PROTEIN"/>
    <property type="match status" value="1"/>
</dbReference>
<dbReference type="AlphaFoldDB" id="A0AAJ0ML66"/>
<dbReference type="EMBL" id="JAUIQD010000001">
    <property type="protein sequence ID" value="KAK3364530.1"/>
    <property type="molecule type" value="Genomic_DNA"/>
</dbReference>
<sequence>MLSDSFVAYTDELLPNADTFDMSRVKYLEVAFWWCTKTYHTVLKETTSSLSMPWASDFYPCYTFGTCNAAYGDTTASLKPRPVADGDEEYTIHVWSELTASALLAATMLDSVFMDRTRGIPSSGGGVAKAFGLSVLRDFLLTELPSPQEQMGNVKAVVKNMARSTTNLIRQGLTRTGTGAAKAVVAGTVFAPQAFVKIHWEWIAMLAAQLVLTTMFLVLMVTATHRARMQAGHQELYSGDAVRAGQGDKAARGRYQ</sequence>
<evidence type="ECO:0000256" key="1">
    <source>
        <dbReference type="SAM" id="Phobius"/>
    </source>
</evidence>
<keyword evidence="3" id="KW-1185">Reference proteome</keyword>
<keyword evidence="1" id="KW-0472">Membrane</keyword>